<dbReference type="PANTHER" id="PTHR40430">
    <property type="entry name" value="T. BRUCEI SPP.-SPECIFIC PROTEIN"/>
    <property type="match status" value="1"/>
</dbReference>
<dbReference type="OMA" id="RPPWVKK"/>
<organism evidence="2 3">
    <name type="scientific">Leptomonas seymouri</name>
    <dbReference type="NCBI Taxonomy" id="5684"/>
    <lineage>
        <taxon>Eukaryota</taxon>
        <taxon>Discoba</taxon>
        <taxon>Euglenozoa</taxon>
        <taxon>Kinetoplastea</taxon>
        <taxon>Metakinetoplastina</taxon>
        <taxon>Trypanosomatida</taxon>
        <taxon>Trypanosomatidae</taxon>
        <taxon>Leishmaniinae</taxon>
        <taxon>Leptomonas</taxon>
    </lineage>
</organism>
<name>A0A0N0P717_LEPSE</name>
<dbReference type="OrthoDB" id="272502at2759"/>
<accession>A0A0N0P717</accession>
<sequence>MRRLRDAPGSAEMEDYYESDYVPLQLIDRYNALQFEKRKRTMQQFIGAMQTHSLAPTDGPAAALHLTTQPPTHTAQLTTSQGQPEQQLRSSLRFSQRRSNTADACSSVTSSVGPRQGPRTSLALDAIYAVRKVSRGNRDALATSSGDVLLSTALHPSPPFESPCRSRPPKAKVATTASANARPPLAHTHKKTKQNPAASPDGPLKRDLYDGATELRRQEHFLSESKRLGKPFVPSGSNGLDVPTRFMLGDCVKALYRSIVPNWRMASPTVVSTAEDLIAVYFSLEKLEKAQVTELLQYMNASLLHNAAIREFHLTKVPEGWDVLTNDGYVLYTFRPPWVKKRVFLPDTINPLHAHLREGEA</sequence>
<comment type="caution">
    <text evidence="2">The sequence shown here is derived from an EMBL/GenBank/DDBJ whole genome shotgun (WGS) entry which is preliminary data.</text>
</comment>
<dbReference type="AlphaFoldDB" id="A0A0N0P717"/>
<proteinExistence type="predicted"/>
<evidence type="ECO:0000256" key="1">
    <source>
        <dbReference type="SAM" id="MobiDB-lite"/>
    </source>
</evidence>
<gene>
    <name evidence="2" type="ORF">ABL78_3116</name>
</gene>
<dbReference type="VEuPathDB" id="TriTrypDB:Lsey_0073_0280"/>
<feature type="region of interest" description="Disordered" evidence="1">
    <location>
        <begin position="158"/>
        <end position="208"/>
    </location>
</feature>
<dbReference type="EMBL" id="LJSK01000073">
    <property type="protein sequence ID" value="KPI87817.1"/>
    <property type="molecule type" value="Genomic_DNA"/>
</dbReference>
<feature type="compositionally biased region" description="Polar residues" evidence="1">
    <location>
        <begin position="101"/>
        <end position="113"/>
    </location>
</feature>
<evidence type="ECO:0000313" key="2">
    <source>
        <dbReference type="EMBL" id="KPI87817.1"/>
    </source>
</evidence>
<evidence type="ECO:0000313" key="3">
    <source>
        <dbReference type="Proteomes" id="UP000038009"/>
    </source>
</evidence>
<keyword evidence="3" id="KW-1185">Reference proteome</keyword>
<protein>
    <submittedName>
        <fullName evidence="2">Uncharacterized protein</fullName>
    </submittedName>
</protein>
<dbReference type="PANTHER" id="PTHR40430:SF1">
    <property type="entry name" value="T. BRUCEI SPP.-SPECIFIC PROTEIN"/>
    <property type="match status" value="1"/>
</dbReference>
<feature type="region of interest" description="Disordered" evidence="1">
    <location>
        <begin position="93"/>
        <end position="119"/>
    </location>
</feature>
<dbReference type="Proteomes" id="UP000038009">
    <property type="component" value="Unassembled WGS sequence"/>
</dbReference>
<reference evidence="2 3" key="1">
    <citation type="journal article" date="2015" name="PLoS Pathog.">
        <title>Leptomonas seymouri: Adaptations to the Dixenous Life Cycle Analyzed by Genome Sequencing, Transcriptome Profiling and Co-infection with Leishmania donovani.</title>
        <authorList>
            <person name="Kraeva N."/>
            <person name="Butenko A."/>
            <person name="Hlavacova J."/>
            <person name="Kostygov A."/>
            <person name="Myskova J."/>
            <person name="Grybchuk D."/>
            <person name="Lestinova T."/>
            <person name="Votypka J."/>
            <person name="Volf P."/>
            <person name="Opperdoes F."/>
            <person name="Flegontov P."/>
            <person name="Lukes J."/>
            <person name="Yurchenko V."/>
        </authorList>
    </citation>
    <scope>NUCLEOTIDE SEQUENCE [LARGE SCALE GENOMIC DNA]</scope>
    <source>
        <strain evidence="2 3">ATCC 30220</strain>
    </source>
</reference>